<dbReference type="InterPro" id="IPR002173">
    <property type="entry name" value="Carboh/pur_kinase_PfkB_CS"/>
</dbReference>
<keyword evidence="8" id="KW-1185">Reference proteome</keyword>
<dbReference type="CDD" id="cd01167">
    <property type="entry name" value="bac_FRK"/>
    <property type="match status" value="1"/>
</dbReference>
<dbReference type="EMBL" id="CP107716">
    <property type="protein sequence ID" value="UYQ72905.1"/>
    <property type="molecule type" value="Genomic_DNA"/>
</dbReference>
<comment type="similarity">
    <text evidence="1">Belongs to the carbohydrate kinase PfkB family.</text>
</comment>
<dbReference type="RefSeq" id="WP_264226504.1">
    <property type="nucleotide sequence ID" value="NZ_CP107716.1"/>
</dbReference>
<dbReference type="SUPFAM" id="SSF53613">
    <property type="entry name" value="Ribokinase-like"/>
    <property type="match status" value="1"/>
</dbReference>
<protein>
    <submittedName>
        <fullName evidence="7">Carbohydrate kinase</fullName>
    </submittedName>
</protein>
<dbReference type="Pfam" id="PF00294">
    <property type="entry name" value="PfkB"/>
    <property type="match status" value="1"/>
</dbReference>
<proteinExistence type="inferred from homology"/>
<keyword evidence="5" id="KW-0067">ATP-binding</keyword>
<feature type="domain" description="Carbohydrate kinase PfkB" evidence="6">
    <location>
        <begin position="3"/>
        <end position="306"/>
    </location>
</feature>
<evidence type="ECO:0000256" key="1">
    <source>
        <dbReference type="ARBA" id="ARBA00010688"/>
    </source>
</evidence>
<evidence type="ECO:0000313" key="8">
    <source>
        <dbReference type="Proteomes" id="UP001163882"/>
    </source>
</evidence>
<dbReference type="PROSITE" id="PS00584">
    <property type="entry name" value="PFKB_KINASES_2"/>
    <property type="match status" value="1"/>
</dbReference>
<dbReference type="GO" id="GO:0016301">
    <property type="term" value="F:kinase activity"/>
    <property type="evidence" value="ECO:0007669"/>
    <property type="project" value="UniProtKB-KW"/>
</dbReference>
<dbReference type="PANTHER" id="PTHR43085:SF1">
    <property type="entry name" value="PSEUDOURIDINE KINASE-RELATED"/>
    <property type="match status" value="1"/>
</dbReference>
<evidence type="ECO:0000259" key="6">
    <source>
        <dbReference type="Pfam" id="PF00294"/>
    </source>
</evidence>
<dbReference type="Proteomes" id="UP001163882">
    <property type="component" value="Chromosome"/>
</dbReference>
<dbReference type="InterPro" id="IPR029056">
    <property type="entry name" value="Ribokinase-like"/>
</dbReference>
<accession>A0ABY6IT75</accession>
<dbReference type="InterPro" id="IPR050306">
    <property type="entry name" value="PfkB_Carbo_kinase"/>
</dbReference>
<sequence length="319" mass="33641">MFVVAGESLIDLVAKPLEVGRSMEMSAHEGGSPYNCAIALARLGQQSGFLCPISKDTFGDLLMGPLNAAGVVRLIRERSDCNTTLAVVTRNAKGLPAYAFYRQGTAERDISRDKLLAALPETIDVFQIGGFLPIEPEDAEIWLDVVKQVAARGAVLSIDPNVRPSLISDFAGYKERLGTFLDLAHIVKVSDEDLAALDGSMSIEAHAQSLLARPNVKLVVVTMGEEGSRAFTSSAEAEAPVHRPEVFGDTVGAGDSLMAGVLSALSDRHALAVGKLAALDAQALGEVLRFGAVTAGLNCGFVGCNPPRRAEVEAVLKTV</sequence>
<gene>
    <name evidence="7" type="ORF">OF122_03805</name>
</gene>
<evidence type="ECO:0000256" key="5">
    <source>
        <dbReference type="ARBA" id="ARBA00022840"/>
    </source>
</evidence>
<evidence type="ECO:0000256" key="2">
    <source>
        <dbReference type="ARBA" id="ARBA00022679"/>
    </source>
</evidence>
<name>A0ABY6IT75_9HYPH</name>
<dbReference type="InterPro" id="IPR011611">
    <property type="entry name" value="PfkB_dom"/>
</dbReference>
<organism evidence="7 8">
    <name type="scientific">Pelagibacterium flavum</name>
    <dbReference type="NCBI Taxonomy" id="2984530"/>
    <lineage>
        <taxon>Bacteria</taxon>
        <taxon>Pseudomonadati</taxon>
        <taxon>Pseudomonadota</taxon>
        <taxon>Alphaproteobacteria</taxon>
        <taxon>Hyphomicrobiales</taxon>
        <taxon>Devosiaceae</taxon>
        <taxon>Pelagibacterium</taxon>
    </lineage>
</organism>
<keyword evidence="2" id="KW-0808">Transferase</keyword>
<dbReference type="PANTHER" id="PTHR43085">
    <property type="entry name" value="HEXOKINASE FAMILY MEMBER"/>
    <property type="match status" value="1"/>
</dbReference>
<evidence type="ECO:0000256" key="3">
    <source>
        <dbReference type="ARBA" id="ARBA00022741"/>
    </source>
</evidence>
<keyword evidence="3" id="KW-0547">Nucleotide-binding</keyword>
<dbReference type="Gene3D" id="3.40.1190.20">
    <property type="match status" value="1"/>
</dbReference>
<evidence type="ECO:0000313" key="7">
    <source>
        <dbReference type="EMBL" id="UYQ72905.1"/>
    </source>
</evidence>
<evidence type="ECO:0000256" key="4">
    <source>
        <dbReference type="ARBA" id="ARBA00022777"/>
    </source>
</evidence>
<keyword evidence="4 7" id="KW-0418">Kinase</keyword>
<reference evidence="7" key="1">
    <citation type="submission" date="2022-10" db="EMBL/GenBank/DDBJ databases">
        <title>YIM 151497 complete genome.</title>
        <authorList>
            <person name="Chen X."/>
        </authorList>
    </citation>
    <scope>NUCLEOTIDE SEQUENCE</scope>
    <source>
        <strain evidence="7">YIM 151497</strain>
    </source>
</reference>